<organism evidence="2 3">
    <name type="scientific">Deinococcus geothermalis (strain DSM 11300 / CIP 105573 / AG-3a)</name>
    <dbReference type="NCBI Taxonomy" id="319795"/>
    <lineage>
        <taxon>Bacteria</taxon>
        <taxon>Thermotogati</taxon>
        <taxon>Deinococcota</taxon>
        <taxon>Deinococci</taxon>
        <taxon>Deinococcales</taxon>
        <taxon>Deinococcaceae</taxon>
        <taxon>Deinococcus</taxon>
    </lineage>
</organism>
<keyword evidence="3" id="KW-1185">Reference proteome</keyword>
<dbReference type="Proteomes" id="UP000002431">
    <property type="component" value="Chromosome"/>
</dbReference>
<dbReference type="EMBL" id="CP000359">
    <property type="protein sequence ID" value="ABF46285.1"/>
    <property type="molecule type" value="Genomic_DNA"/>
</dbReference>
<name>Q1IWU9_DEIGD</name>
<dbReference type="KEGG" id="dge:Dgeo_1991"/>
<feature type="transmembrane region" description="Helical" evidence="1">
    <location>
        <begin position="20"/>
        <end position="42"/>
    </location>
</feature>
<sequence length="79" mass="8724">MGHERRGHPPPVEPGAAGGGALIVLLIFVLPLPLISLGWFVVSSEDLRLGWRALLVPLVLALLLWRASRWLGRAAWRQK</sequence>
<keyword evidence="1" id="KW-0472">Membrane</keyword>
<reference evidence="2" key="1">
    <citation type="submission" date="2006-04" db="EMBL/GenBank/DDBJ databases">
        <title>Complete sequence of chromosome of Deinococcus geothermalis DSM 11300.</title>
        <authorList>
            <consortium name="US DOE Joint Genome Institute"/>
            <person name="Copeland A."/>
            <person name="Lucas S."/>
            <person name="Lapidus A."/>
            <person name="Barry K."/>
            <person name="Detter J.C."/>
            <person name="Glavina del Rio T."/>
            <person name="Hammon N."/>
            <person name="Israni S."/>
            <person name="Dalin E."/>
            <person name="Tice H."/>
            <person name="Pitluck S."/>
            <person name="Brettin T."/>
            <person name="Bruce D."/>
            <person name="Han C."/>
            <person name="Tapia R."/>
            <person name="Saunders E."/>
            <person name="Gilna P."/>
            <person name="Schmutz J."/>
            <person name="Larimer F."/>
            <person name="Land M."/>
            <person name="Hauser L."/>
            <person name="Kyrpides N."/>
            <person name="Kim E."/>
            <person name="Daly M.J."/>
            <person name="Fredrickson J.K."/>
            <person name="Makarova K.S."/>
            <person name="Gaidamakova E.K."/>
            <person name="Zhai M."/>
            <person name="Richardson P."/>
        </authorList>
    </citation>
    <scope>NUCLEOTIDE SEQUENCE</scope>
    <source>
        <strain evidence="2">DSM 11300</strain>
    </source>
</reference>
<accession>Q1IWU9</accession>
<protein>
    <submittedName>
        <fullName evidence="2">Uncharacterized protein</fullName>
    </submittedName>
</protein>
<dbReference type="HOGENOM" id="CLU_2600256_0_0_0"/>
<dbReference type="AlphaFoldDB" id="Q1IWU9"/>
<evidence type="ECO:0000256" key="1">
    <source>
        <dbReference type="SAM" id="Phobius"/>
    </source>
</evidence>
<gene>
    <name evidence="2" type="ordered locus">Dgeo_1991</name>
</gene>
<keyword evidence="1" id="KW-0812">Transmembrane</keyword>
<keyword evidence="1" id="KW-1133">Transmembrane helix</keyword>
<feature type="transmembrane region" description="Helical" evidence="1">
    <location>
        <begin position="49"/>
        <end position="67"/>
    </location>
</feature>
<evidence type="ECO:0000313" key="3">
    <source>
        <dbReference type="Proteomes" id="UP000002431"/>
    </source>
</evidence>
<proteinExistence type="predicted"/>
<evidence type="ECO:0000313" key="2">
    <source>
        <dbReference type="EMBL" id="ABF46285.1"/>
    </source>
</evidence>